<dbReference type="InterPro" id="IPR005804">
    <property type="entry name" value="FA_desaturase_dom"/>
</dbReference>
<dbReference type="GO" id="GO:0042284">
    <property type="term" value="F:sphingolipid delta-4 desaturase activity"/>
    <property type="evidence" value="ECO:0007669"/>
    <property type="project" value="TreeGrafter"/>
</dbReference>
<keyword evidence="4" id="KW-1185">Reference proteome</keyword>
<keyword evidence="1" id="KW-0472">Membrane</keyword>
<dbReference type="Proteomes" id="UP000825051">
    <property type="component" value="Chromosome"/>
</dbReference>
<keyword evidence="1" id="KW-0812">Transmembrane</keyword>
<dbReference type="AlphaFoldDB" id="A0A8F9TX98"/>
<keyword evidence="3" id="KW-0560">Oxidoreductase</keyword>
<protein>
    <submittedName>
        <fullName evidence="3">Fatty acid desaturase</fullName>
        <ecNumber evidence="3">1.14.19.-</ecNumber>
    </submittedName>
</protein>
<feature type="transmembrane region" description="Helical" evidence="1">
    <location>
        <begin position="38"/>
        <end position="56"/>
    </location>
</feature>
<proteinExistence type="predicted"/>
<dbReference type="PANTHER" id="PTHR12879:SF8">
    <property type="entry name" value="SPHINGOLIPID DELTA(4)-DESATURASE DES1"/>
    <property type="match status" value="1"/>
</dbReference>
<dbReference type="RefSeq" id="WP_220162837.1">
    <property type="nucleotide sequence ID" value="NZ_CP080507.1"/>
</dbReference>
<name>A0A8F9TX98_9BACT</name>
<dbReference type="EMBL" id="CP080507">
    <property type="protein sequence ID" value="QYM79232.1"/>
    <property type="molecule type" value="Genomic_DNA"/>
</dbReference>
<dbReference type="KEGG" id="ole:K0B96_01040"/>
<dbReference type="GO" id="GO:0046513">
    <property type="term" value="P:ceramide biosynthetic process"/>
    <property type="evidence" value="ECO:0007669"/>
    <property type="project" value="TreeGrafter"/>
</dbReference>
<feature type="transmembrane region" description="Helical" evidence="1">
    <location>
        <begin position="62"/>
        <end position="85"/>
    </location>
</feature>
<evidence type="ECO:0000313" key="4">
    <source>
        <dbReference type="Proteomes" id="UP000825051"/>
    </source>
</evidence>
<evidence type="ECO:0000259" key="2">
    <source>
        <dbReference type="Pfam" id="PF00487"/>
    </source>
</evidence>
<sequence length="364" mass="41263">MTEPLKINWYRTKVDRAVMSDLMRKSDARAFAQVLPQLALYAVTATLACLAFRQVHVTTWPWALPLLLLALFVHGTFASFFGGIACHELCHKTPFATQSLNTFFLKIYAFLAWFDPIGYRASHIRHHQATVHHDHDGEVVLPQGLDWHGVKFVLTALTFSPTGLLKLLRFWIAAACGDLSHDGFFKAWWLQRVVPAANPALRRELRTWARTVLLGHLALAAIFIATGHWFLIVVITFGCQYCGWFVTLCGAAQHVGLSSDVADFRLNTRTYTCGWLPAFCYWNMQYHVEHHMFPAVPFYNLPRLRAAIAHDLPPAPHGLWATWQVLLPILRRQRTEPGYVYVPALPMHEGDRITDSALLAEAAQ</sequence>
<dbReference type="EC" id="1.14.19.-" evidence="3"/>
<keyword evidence="1" id="KW-1133">Transmembrane helix</keyword>
<evidence type="ECO:0000313" key="3">
    <source>
        <dbReference type="EMBL" id="QYM79232.1"/>
    </source>
</evidence>
<dbReference type="GO" id="GO:0016020">
    <property type="term" value="C:membrane"/>
    <property type="evidence" value="ECO:0007669"/>
    <property type="project" value="GOC"/>
</dbReference>
<evidence type="ECO:0000256" key="1">
    <source>
        <dbReference type="SAM" id="Phobius"/>
    </source>
</evidence>
<gene>
    <name evidence="3" type="ORF">K0B96_01040</name>
</gene>
<accession>A0A8F9TX98</accession>
<dbReference type="Pfam" id="PF00487">
    <property type="entry name" value="FA_desaturase"/>
    <property type="match status" value="1"/>
</dbReference>
<organism evidence="3 4">
    <name type="scientific">Horticoccus luteus</name>
    <dbReference type="NCBI Taxonomy" id="2862869"/>
    <lineage>
        <taxon>Bacteria</taxon>
        <taxon>Pseudomonadati</taxon>
        <taxon>Verrucomicrobiota</taxon>
        <taxon>Opitutia</taxon>
        <taxon>Opitutales</taxon>
        <taxon>Opitutaceae</taxon>
        <taxon>Horticoccus</taxon>
    </lineage>
</organism>
<feature type="domain" description="Fatty acid desaturase" evidence="2">
    <location>
        <begin position="63"/>
        <end position="322"/>
    </location>
</feature>
<dbReference type="PANTHER" id="PTHR12879">
    <property type="entry name" value="SPHINGOLIPID DELTA 4 DESATURASE/C-4 HYDROXYLASE PROTEIN DES2"/>
    <property type="match status" value="1"/>
</dbReference>
<feature type="transmembrane region" description="Helical" evidence="1">
    <location>
        <begin position="212"/>
        <end position="237"/>
    </location>
</feature>
<reference evidence="3" key="1">
    <citation type="submission" date="2021-08" db="EMBL/GenBank/DDBJ databases">
        <title>Genome of a novel bacterium of the phylum Verrucomicrobia, Oleiharenicola sp. KSB-15.</title>
        <authorList>
            <person name="Chung J.-H."/>
            <person name="Ahn J.-H."/>
            <person name="Yoon Y."/>
            <person name="Kim D.-Y."/>
            <person name="An S.-H."/>
            <person name="Park I."/>
            <person name="Yeon J."/>
        </authorList>
    </citation>
    <scope>NUCLEOTIDE SEQUENCE</scope>
    <source>
        <strain evidence="3">KSB-15</strain>
    </source>
</reference>